<protein>
    <recommendedName>
        <fullName evidence="6">C2H2-type domain-containing protein</fullName>
    </recommendedName>
</protein>
<keyword evidence="3 5" id="KW-0863">Zinc-finger</keyword>
<feature type="domain" description="C2H2-type" evidence="6">
    <location>
        <begin position="299"/>
        <end position="327"/>
    </location>
</feature>
<dbReference type="PROSITE" id="PS50157">
    <property type="entry name" value="ZINC_FINGER_C2H2_2"/>
    <property type="match status" value="8"/>
</dbReference>
<dbReference type="Pfam" id="PF00096">
    <property type="entry name" value="zf-C2H2"/>
    <property type="match status" value="3"/>
</dbReference>
<evidence type="ECO:0000313" key="7">
    <source>
        <dbReference type="EMBL" id="KAG5671072.1"/>
    </source>
</evidence>
<evidence type="ECO:0000256" key="5">
    <source>
        <dbReference type="PROSITE-ProRule" id="PRU00042"/>
    </source>
</evidence>
<comment type="caution">
    <text evidence="7">The sequence shown here is derived from an EMBL/GenBank/DDBJ whole genome shotgun (WGS) entry which is preliminary data.</text>
</comment>
<dbReference type="OrthoDB" id="427030at2759"/>
<dbReference type="GO" id="GO:0000981">
    <property type="term" value="F:DNA-binding transcription factor activity, RNA polymerase II-specific"/>
    <property type="evidence" value="ECO:0007669"/>
    <property type="project" value="TreeGrafter"/>
</dbReference>
<dbReference type="SUPFAM" id="SSF57667">
    <property type="entry name" value="beta-beta-alpha zinc fingers"/>
    <property type="match status" value="4"/>
</dbReference>
<dbReference type="PANTHER" id="PTHR19818:SF163">
    <property type="entry name" value="C2H2-TYPE DOMAIN-CONTAINING PROTEIN"/>
    <property type="match status" value="1"/>
</dbReference>
<evidence type="ECO:0000256" key="3">
    <source>
        <dbReference type="ARBA" id="ARBA00022771"/>
    </source>
</evidence>
<dbReference type="Pfam" id="PF13912">
    <property type="entry name" value="zf-C2H2_6"/>
    <property type="match status" value="1"/>
</dbReference>
<feature type="domain" description="C2H2-type" evidence="6">
    <location>
        <begin position="327"/>
        <end position="354"/>
    </location>
</feature>
<dbReference type="FunFam" id="3.30.160.60:FF:000100">
    <property type="entry name" value="Zinc finger 45-like"/>
    <property type="match status" value="1"/>
</dbReference>
<organism evidence="7 8">
    <name type="scientific">Polypedilum vanderplanki</name>
    <name type="common">Sleeping chironomid midge</name>
    <dbReference type="NCBI Taxonomy" id="319348"/>
    <lineage>
        <taxon>Eukaryota</taxon>
        <taxon>Metazoa</taxon>
        <taxon>Ecdysozoa</taxon>
        <taxon>Arthropoda</taxon>
        <taxon>Hexapoda</taxon>
        <taxon>Insecta</taxon>
        <taxon>Pterygota</taxon>
        <taxon>Neoptera</taxon>
        <taxon>Endopterygota</taxon>
        <taxon>Diptera</taxon>
        <taxon>Nematocera</taxon>
        <taxon>Chironomoidea</taxon>
        <taxon>Chironomidae</taxon>
        <taxon>Chironominae</taxon>
        <taxon>Polypedilum</taxon>
        <taxon>Polypedilum</taxon>
    </lineage>
</organism>
<feature type="domain" description="C2H2-type" evidence="6">
    <location>
        <begin position="237"/>
        <end position="262"/>
    </location>
</feature>
<feature type="domain" description="C2H2-type" evidence="6">
    <location>
        <begin position="357"/>
        <end position="385"/>
    </location>
</feature>
<dbReference type="SMART" id="SM00355">
    <property type="entry name" value="ZnF_C2H2"/>
    <property type="match status" value="8"/>
</dbReference>
<feature type="domain" description="C2H2-type" evidence="6">
    <location>
        <begin position="147"/>
        <end position="174"/>
    </location>
</feature>
<dbReference type="AlphaFoldDB" id="A0A9J6BMX1"/>
<dbReference type="GO" id="GO:0005634">
    <property type="term" value="C:nucleus"/>
    <property type="evidence" value="ECO:0007669"/>
    <property type="project" value="InterPro"/>
</dbReference>
<evidence type="ECO:0000256" key="4">
    <source>
        <dbReference type="ARBA" id="ARBA00022833"/>
    </source>
</evidence>
<dbReference type="InterPro" id="IPR050329">
    <property type="entry name" value="GLI_C2H2-zinc-finger"/>
</dbReference>
<evidence type="ECO:0000313" key="8">
    <source>
        <dbReference type="Proteomes" id="UP001107558"/>
    </source>
</evidence>
<dbReference type="EMBL" id="JADBJN010000003">
    <property type="protein sequence ID" value="KAG5671072.1"/>
    <property type="molecule type" value="Genomic_DNA"/>
</dbReference>
<evidence type="ECO:0000256" key="1">
    <source>
        <dbReference type="ARBA" id="ARBA00022723"/>
    </source>
</evidence>
<dbReference type="InterPro" id="IPR012934">
    <property type="entry name" value="Znf_AD"/>
</dbReference>
<dbReference type="PROSITE" id="PS00028">
    <property type="entry name" value="ZINC_FINGER_C2H2_1"/>
    <property type="match status" value="8"/>
</dbReference>
<gene>
    <name evidence="7" type="ORF">PVAND_001286</name>
</gene>
<dbReference type="Proteomes" id="UP001107558">
    <property type="component" value="Chromosome 3"/>
</dbReference>
<dbReference type="Gene3D" id="3.30.160.60">
    <property type="entry name" value="Classic Zinc Finger"/>
    <property type="match status" value="6"/>
</dbReference>
<keyword evidence="8" id="KW-1185">Reference proteome</keyword>
<feature type="domain" description="C2H2-type" evidence="6">
    <location>
        <begin position="175"/>
        <end position="204"/>
    </location>
</feature>
<dbReference type="GO" id="GO:0045944">
    <property type="term" value="P:positive regulation of transcription by RNA polymerase II"/>
    <property type="evidence" value="ECO:0007669"/>
    <property type="project" value="UniProtKB-ARBA"/>
</dbReference>
<evidence type="ECO:0000259" key="6">
    <source>
        <dbReference type="PROSITE" id="PS50157"/>
    </source>
</evidence>
<feature type="domain" description="C2H2-type" evidence="6">
    <location>
        <begin position="209"/>
        <end position="236"/>
    </location>
</feature>
<keyword evidence="4" id="KW-0862">Zinc</keyword>
<keyword evidence="1" id="KW-0479">Metal-binding</keyword>
<name>A0A9J6BMX1_POLVA</name>
<keyword evidence="2" id="KW-0677">Repeat</keyword>
<dbReference type="FunFam" id="3.30.160.60:FF:000125">
    <property type="entry name" value="Putative zinc finger protein 143"/>
    <property type="match status" value="1"/>
</dbReference>
<dbReference type="InterPro" id="IPR013087">
    <property type="entry name" value="Znf_C2H2_type"/>
</dbReference>
<reference evidence="7" key="1">
    <citation type="submission" date="2021-03" db="EMBL/GenBank/DDBJ databases">
        <title>Chromosome level genome of the anhydrobiotic midge Polypedilum vanderplanki.</title>
        <authorList>
            <person name="Yoshida Y."/>
            <person name="Kikawada T."/>
            <person name="Gusev O."/>
        </authorList>
    </citation>
    <scope>NUCLEOTIDE SEQUENCE</scope>
    <source>
        <strain evidence="7">NIAS01</strain>
        <tissue evidence="7">Whole body or cell culture</tissue>
    </source>
</reference>
<accession>A0A9J6BMX1</accession>
<feature type="domain" description="C2H2-type" evidence="6">
    <location>
        <begin position="268"/>
        <end position="298"/>
    </location>
</feature>
<evidence type="ECO:0000256" key="2">
    <source>
        <dbReference type="ARBA" id="ARBA00022737"/>
    </source>
</evidence>
<dbReference type="SMART" id="SM00868">
    <property type="entry name" value="zf-AD"/>
    <property type="match status" value="1"/>
</dbReference>
<dbReference type="GO" id="GO:0008270">
    <property type="term" value="F:zinc ion binding"/>
    <property type="evidence" value="ECO:0007669"/>
    <property type="project" value="UniProtKB-KW"/>
</dbReference>
<sequence>MKNQESCFCCLEIPNSKRDLLQFKENDKNLYKYITGNEISEEIEPKICKMCIEKLNSAYEFIKLCQTNYVQNNAIFLEDISTQNEILITVCEQQTDNFLSDDDDNIPISIIREQQQQLITQEESQIIEVLKIETINEEEVPIKNKKYKCSECLKYFSTNQKLQLHSFTHSGIKNFSCDFEGCQKKFATNLRLQSHKRVHSNEKDKLKRYTCDFCNVSFAQSNALKCHKRTHTNEKPFICPYDGCEKRFTQRTILKTHIAARHEKKFCLKCDVDGCEKLFPRKSFLILHKKRDHENIRDYTCKICDKSYKQQSHLTRHEQSTHLNIRHNCNICKKSFSKKWSLKMHLFKHTETNNFPYKCEECNEMFQRRDKWQKHYEKLHPNVEYKKDPIEIILPTS</sequence>
<proteinExistence type="predicted"/>
<dbReference type="InterPro" id="IPR036236">
    <property type="entry name" value="Znf_C2H2_sf"/>
</dbReference>
<dbReference type="GO" id="GO:0000978">
    <property type="term" value="F:RNA polymerase II cis-regulatory region sequence-specific DNA binding"/>
    <property type="evidence" value="ECO:0007669"/>
    <property type="project" value="TreeGrafter"/>
</dbReference>
<dbReference type="PANTHER" id="PTHR19818">
    <property type="entry name" value="ZINC FINGER PROTEIN ZIC AND GLI"/>
    <property type="match status" value="1"/>
</dbReference>